<dbReference type="InterPro" id="IPR001584">
    <property type="entry name" value="Integrase_cat-core"/>
</dbReference>
<dbReference type="Gene3D" id="1.10.340.70">
    <property type="match status" value="1"/>
</dbReference>
<organism evidence="12 13">
    <name type="scientific">Daphnia magna</name>
    <dbReference type="NCBI Taxonomy" id="35525"/>
    <lineage>
        <taxon>Eukaryota</taxon>
        <taxon>Metazoa</taxon>
        <taxon>Ecdysozoa</taxon>
        <taxon>Arthropoda</taxon>
        <taxon>Crustacea</taxon>
        <taxon>Branchiopoda</taxon>
        <taxon>Diplostraca</taxon>
        <taxon>Cladocera</taxon>
        <taxon>Anomopoda</taxon>
        <taxon>Daphniidae</taxon>
        <taxon>Daphnia</taxon>
    </lineage>
</organism>
<name>A0A164Z7X6_9CRUS</name>
<dbReference type="GO" id="GO:0006508">
    <property type="term" value="P:proteolysis"/>
    <property type="evidence" value="ECO:0007669"/>
    <property type="project" value="UniProtKB-KW"/>
</dbReference>
<feature type="region of interest" description="Disordered" evidence="9">
    <location>
        <begin position="1118"/>
        <end position="1171"/>
    </location>
</feature>
<keyword evidence="2" id="KW-0808">Transferase</keyword>
<dbReference type="SUPFAM" id="SSF56672">
    <property type="entry name" value="DNA/RNA polymerases"/>
    <property type="match status" value="1"/>
</dbReference>
<dbReference type="Gene3D" id="3.30.70.270">
    <property type="match status" value="2"/>
</dbReference>
<dbReference type="STRING" id="35525.A0A164Z7X6"/>
<dbReference type="EMBL" id="LRGB01000767">
    <property type="protein sequence ID" value="KZS16055.1"/>
    <property type="molecule type" value="Genomic_DNA"/>
</dbReference>
<dbReference type="GO" id="GO:0004519">
    <property type="term" value="F:endonuclease activity"/>
    <property type="evidence" value="ECO:0007669"/>
    <property type="project" value="UniProtKB-KW"/>
</dbReference>
<dbReference type="InterPro" id="IPR043128">
    <property type="entry name" value="Rev_trsase/Diguanyl_cyclase"/>
</dbReference>
<dbReference type="GO" id="GO:0003676">
    <property type="term" value="F:nucleic acid binding"/>
    <property type="evidence" value="ECO:0007669"/>
    <property type="project" value="InterPro"/>
</dbReference>
<evidence type="ECO:0008006" key="14">
    <source>
        <dbReference type="Google" id="ProtNLM"/>
    </source>
</evidence>
<dbReference type="Gene3D" id="3.30.420.10">
    <property type="entry name" value="Ribonuclease H-like superfamily/Ribonuclease H"/>
    <property type="match status" value="1"/>
</dbReference>
<keyword evidence="8" id="KW-0511">Multifunctional enzyme</keyword>
<evidence type="ECO:0000256" key="1">
    <source>
        <dbReference type="ARBA" id="ARBA00022670"/>
    </source>
</evidence>
<dbReference type="Pfam" id="PF17919">
    <property type="entry name" value="RT_RNaseH_2"/>
    <property type="match status" value="1"/>
</dbReference>
<dbReference type="GO" id="GO:0003964">
    <property type="term" value="F:RNA-directed DNA polymerase activity"/>
    <property type="evidence" value="ECO:0007669"/>
    <property type="project" value="UniProtKB-KW"/>
</dbReference>
<evidence type="ECO:0000256" key="8">
    <source>
        <dbReference type="ARBA" id="ARBA00023268"/>
    </source>
</evidence>
<evidence type="ECO:0000256" key="4">
    <source>
        <dbReference type="ARBA" id="ARBA00022722"/>
    </source>
</evidence>
<dbReference type="InterPro" id="IPR041577">
    <property type="entry name" value="RT_RNaseH_2"/>
</dbReference>
<dbReference type="SUPFAM" id="SSF53098">
    <property type="entry name" value="Ribonuclease H-like"/>
    <property type="match status" value="1"/>
</dbReference>
<evidence type="ECO:0000313" key="12">
    <source>
        <dbReference type="EMBL" id="KZS16055.1"/>
    </source>
</evidence>
<evidence type="ECO:0000256" key="5">
    <source>
        <dbReference type="ARBA" id="ARBA00022759"/>
    </source>
</evidence>
<dbReference type="GO" id="GO:0008233">
    <property type="term" value="F:peptidase activity"/>
    <property type="evidence" value="ECO:0007669"/>
    <property type="project" value="UniProtKB-KW"/>
</dbReference>
<evidence type="ECO:0000259" key="11">
    <source>
        <dbReference type="PROSITE" id="PS50994"/>
    </source>
</evidence>
<dbReference type="FunFam" id="3.30.70.270:FF:000023">
    <property type="entry name" value="Pol"/>
    <property type="match status" value="1"/>
</dbReference>
<keyword evidence="1" id="KW-0645">Protease</keyword>
<dbReference type="PROSITE" id="PS50878">
    <property type="entry name" value="RT_POL"/>
    <property type="match status" value="1"/>
</dbReference>
<dbReference type="InterPro" id="IPR012337">
    <property type="entry name" value="RNaseH-like_sf"/>
</dbReference>
<evidence type="ECO:0000256" key="9">
    <source>
        <dbReference type="SAM" id="MobiDB-lite"/>
    </source>
</evidence>
<evidence type="ECO:0000256" key="6">
    <source>
        <dbReference type="ARBA" id="ARBA00022801"/>
    </source>
</evidence>
<dbReference type="OrthoDB" id="115435at2759"/>
<keyword evidence="5" id="KW-0255">Endonuclease</keyword>
<feature type="compositionally biased region" description="Low complexity" evidence="9">
    <location>
        <begin position="1151"/>
        <end position="1163"/>
    </location>
</feature>
<evidence type="ECO:0000256" key="2">
    <source>
        <dbReference type="ARBA" id="ARBA00022679"/>
    </source>
</evidence>
<keyword evidence="4" id="KW-0540">Nuclease</keyword>
<dbReference type="Gene3D" id="3.10.10.10">
    <property type="entry name" value="HIV Type 1 Reverse Transcriptase, subunit A, domain 1"/>
    <property type="match status" value="1"/>
</dbReference>
<feature type="domain" description="Reverse transcriptase" evidence="10">
    <location>
        <begin position="390"/>
        <end position="569"/>
    </location>
</feature>
<reference evidence="12 13" key="1">
    <citation type="submission" date="2016-03" db="EMBL/GenBank/DDBJ databases">
        <title>EvidentialGene: Evidence-directed Construction of Genes on Genomes.</title>
        <authorList>
            <person name="Gilbert D.G."/>
            <person name="Choi J.-H."/>
            <person name="Mockaitis K."/>
            <person name="Colbourne J."/>
            <person name="Pfrender M."/>
        </authorList>
    </citation>
    <scope>NUCLEOTIDE SEQUENCE [LARGE SCALE GENOMIC DNA]</scope>
    <source>
        <strain evidence="12 13">Xinb3</strain>
        <tissue evidence="12">Complete organism</tissue>
    </source>
</reference>
<dbReference type="CDD" id="cd01647">
    <property type="entry name" value="RT_LTR"/>
    <property type="match status" value="1"/>
</dbReference>
<keyword evidence="13" id="KW-1185">Reference proteome</keyword>
<dbReference type="Pfam" id="PF00078">
    <property type="entry name" value="RVT_1"/>
    <property type="match status" value="1"/>
</dbReference>
<evidence type="ECO:0000256" key="7">
    <source>
        <dbReference type="ARBA" id="ARBA00022918"/>
    </source>
</evidence>
<dbReference type="PANTHER" id="PTHR37984">
    <property type="entry name" value="PROTEIN CBG26694"/>
    <property type="match status" value="1"/>
</dbReference>
<dbReference type="PANTHER" id="PTHR37984:SF5">
    <property type="entry name" value="PROTEIN NYNRIN-LIKE"/>
    <property type="match status" value="1"/>
</dbReference>
<dbReference type="GO" id="GO:0015074">
    <property type="term" value="P:DNA integration"/>
    <property type="evidence" value="ECO:0007669"/>
    <property type="project" value="InterPro"/>
</dbReference>
<keyword evidence="7" id="KW-0695">RNA-directed DNA polymerase</keyword>
<evidence type="ECO:0000259" key="10">
    <source>
        <dbReference type="PROSITE" id="PS50878"/>
    </source>
</evidence>
<proteinExistence type="predicted"/>
<keyword evidence="6" id="KW-0378">Hydrolase</keyword>
<gene>
    <name evidence="12" type="ORF">APZ42_018258</name>
</gene>
<feature type="domain" description="Integrase catalytic" evidence="11">
    <location>
        <begin position="827"/>
        <end position="992"/>
    </location>
</feature>
<dbReference type="InterPro" id="IPR036397">
    <property type="entry name" value="RNaseH_sf"/>
</dbReference>
<protein>
    <recommendedName>
        <fullName evidence="14">Endonuclease</fullName>
    </recommendedName>
</protein>
<dbReference type="Proteomes" id="UP000076858">
    <property type="component" value="Unassembled WGS sequence"/>
</dbReference>
<comment type="caution">
    <text evidence="12">The sequence shown here is derived from an EMBL/GenBank/DDBJ whole genome shotgun (WGS) entry which is preliminary data.</text>
</comment>
<dbReference type="InterPro" id="IPR050951">
    <property type="entry name" value="Retrovirus_Pol_polyprotein"/>
</dbReference>
<dbReference type="GO" id="GO:0042575">
    <property type="term" value="C:DNA polymerase complex"/>
    <property type="evidence" value="ECO:0007669"/>
    <property type="project" value="UniProtKB-ARBA"/>
</dbReference>
<dbReference type="AlphaFoldDB" id="A0A164Z7X6"/>
<accession>A0A164Z7X6</accession>
<keyword evidence="3" id="KW-0548">Nucleotidyltransferase</keyword>
<sequence length="1171" mass="132591">MDQDALTAALANLMANQQLQQQQFQIQQQQMQQQQDVLTVLANRLHAVPAAAVPVVAAPAPAAIIRTTLDSDITYAGSDNESLQEQALKPTNLALIEVHIARVGPVKAMVDTGAIFKDRVVDLQKVRVVEQALFPLTLGVDWMGKSNVGVRPSLQDRCQMEAFIFPETTTNNTDEKLKKEKTDDGNGMLAAITLSPAMPPTRAKRYVMEPCVIPAITMKFVHVSIEETTSKTMMVERAHSAFPNKEWIVLHCLVSVEGKHVRVPVTNLSNEPLMLKKGQKLTWINPLGVDDETENRDEVCGTLGEENTYLPDEIKEKMTNQAKITAEQKTALHKMLDKYAGCFSNEGKIGVDAGHAHRIDTGDARPLSARPRRVSMYERQIITEQVRSMLSKGTIEPSNSPWSANVVLIKKKDGNLRFCVDYRPLKAVTKKDVYPMPRPDDLIQRVAGAAIFSSMDLKNAFWQVPVHPEDREKTAFVTTYALYQFKYLPFGLCNSPATFVRIIDHALLNLKWTHCLAYIDDILVFGYNFKQHKMPLEAVLTAFQNSKITLNVEKCSFCVPHVKFLGHLVDGKGLRPDPQKIAAINKFPTPVDVSSLKKFLGLASYYRRFIRQFALMAAPLHQLLKKEAPWKWELEHQIAMRKLQDALLAAPTLAHDDDDGDLVLKTDTSKFGLGAVLNRVKEKVERPIIFIIRRTSKAEMNYHNNSALKWLYSKKDIDGKYARWILALQEFQIQIKHFKGHLNVVADALSRFPVGDPEETDLPEAMCCAVVGSFHPPEEIALLQHDDKATRLIRMQLREDGAAANESFALKKDVLYRKNRQAGRKLLLVVPSFLRREVLSACHDDPSAGYMGIAKTQISRTLLVERVLEIIAVPCPDVKTKGVVDALNQIVIPQHGFMKRIITDQGTTFTSEAFALEMEKSGIQHVLANCERPQTNGQVERANRTLVSTIRSYVNLSHNDWDLHIPMATLAINSARQSSTKRSPFELIYGRTPVLSGENAFPWPVKRPERVKQFFRQVTRWRAEASKLISDSQNQSKRLFDPRRRNGRQYIKGDLFLVQRNIRKKRMTKKFLPKFIGPFEIVKKVCPTTYLVEDPPTRRKRQICRRFNAHVAQIRPFRAPNETEWRPEDSESDTEDEHTEEEHEPKKSAQNPNEPGNNGNENRGNPDDQPV</sequence>
<evidence type="ECO:0000313" key="13">
    <source>
        <dbReference type="Proteomes" id="UP000076858"/>
    </source>
</evidence>
<dbReference type="PROSITE" id="PS50994">
    <property type="entry name" value="INTEGRASE"/>
    <property type="match status" value="1"/>
</dbReference>
<dbReference type="InterPro" id="IPR000477">
    <property type="entry name" value="RT_dom"/>
</dbReference>
<evidence type="ECO:0000256" key="3">
    <source>
        <dbReference type="ARBA" id="ARBA00022695"/>
    </source>
</evidence>
<dbReference type="FunFam" id="3.10.10.10:FF:000007">
    <property type="entry name" value="Retrovirus-related Pol polyprotein from transposon 17.6-like Protein"/>
    <property type="match status" value="1"/>
</dbReference>
<dbReference type="InterPro" id="IPR043502">
    <property type="entry name" value="DNA/RNA_pol_sf"/>
</dbReference>
<feature type="compositionally biased region" description="Acidic residues" evidence="9">
    <location>
        <begin position="1130"/>
        <end position="1139"/>
    </location>
</feature>